<keyword evidence="5" id="KW-1185">Reference proteome</keyword>
<dbReference type="Pfam" id="PF14432">
    <property type="entry name" value="DYW_deaminase"/>
    <property type="match status" value="1"/>
</dbReference>
<dbReference type="GO" id="GO:0009451">
    <property type="term" value="P:RNA modification"/>
    <property type="evidence" value="ECO:0007669"/>
    <property type="project" value="InterPro"/>
</dbReference>
<dbReference type="Pfam" id="PF01535">
    <property type="entry name" value="PPR"/>
    <property type="match status" value="3"/>
</dbReference>
<reference evidence="4 5" key="1">
    <citation type="journal article" date="2017" name="Nature">
        <title>The Apostasia genome and the evolution of orchids.</title>
        <authorList>
            <person name="Zhang G.Q."/>
            <person name="Liu K.W."/>
            <person name="Li Z."/>
            <person name="Lohaus R."/>
            <person name="Hsiao Y.Y."/>
            <person name="Niu S.C."/>
            <person name="Wang J.Y."/>
            <person name="Lin Y.C."/>
            <person name="Xu Q."/>
            <person name="Chen L.J."/>
            <person name="Yoshida K."/>
            <person name="Fujiwara S."/>
            <person name="Wang Z.W."/>
            <person name="Zhang Y.Q."/>
            <person name="Mitsuda N."/>
            <person name="Wang M."/>
            <person name="Liu G.H."/>
            <person name="Pecoraro L."/>
            <person name="Huang H.X."/>
            <person name="Xiao X.J."/>
            <person name="Lin M."/>
            <person name="Wu X.Y."/>
            <person name="Wu W.L."/>
            <person name="Chen Y.Y."/>
            <person name="Chang S.B."/>
            <person name="Sakamoto S."/>
            <person name="Ohme-Takagi M."/>
            <person name="Yagi M."/>
            <person name="Zeng S.J."/>
            <person name="Shen C.Y."/>
            <person name="Yeh C.M."/>
            <person name="Luo Y.B."/>
            <person name="Tsai W.C."/>
            <person name="Van de Peer Y."/>
            <person name="Liu Z.J."/>
        </authorList>
    </citation>
    <scope>NUCLEOTIDE SEQUENCE [LARGE SCALE GENOMIC DNA]</scope>
    <source>
        <strain evidence="5">cv. Shenzhen</strain>
        <tissue evidence="4">Stem</tissue>
    </source>
</reference>
<dbReference type="Gene3D" id="1.25.40.10">
    <property type="entry name" value="Tetratricopeptide repeat domain"/>
    <property type="match status" value="1"/>
</dbReference>
<dbReference type="GO" id="GO:0003723">
    <property type="term" value="F:RNA binding"/>
    <property type="evidence" value="ECO:0007669"/>
    <property type="project" value="InterPro"/>
</dbReference>
<dbReference type="PROSITE" id="PS51375">
    <property type="entry name" value="PPR"/>
    <property type="match status" value="1"/>
</dbReference>
<evidence type="ECO:0000313" key="5">
    <source>
        <dbReference type="Proteomes" id="UP000236161"/>
    </source>
</evidence>
<dbReference type="EMBL" id="KZ451982">
    <property type="protein sequence ID" value="PKA54353.1"/>
    <property type="molecule type" value="Genomic_DNA"/>
</dbReference>
<protein>
    <submittedName>
        <fullName evidence="4">Pentatricopeptide repeat-containing protein</fullName>
        <ecNumber evidence="4">3.6.1.-</ecNumber>
    </submittedName>
</protein>
<dbReference type="PANTHER" id="PTHR47926:SF388">
    <property type="entry name" value="DYW DOMAIN-CONTAINING PROTEIN"/>
    <property type="match status" value="1"/>
</dbReference>
<keyword evidence="4" id="KW-0378">Hydrolase</keyword>
<feature type="repeat" description="PPR" evidence="2">
    <location>
        <begin position="414"/>
        <end position="448"/>
    </location>
</feature>
<dbReference type="EC" id="3.6.1.-" evidence="4"/>
<dbReference type="GO" id="GO:0008270">
    <property type="term" value="F:zinc ion binding"/>
    <property type="evidence" value="ECO:0007669"/>
    <property type="project" value="InterPro"/>
</dbReference>
<dbReference type="NCBIfam" id="TIGR00756">
    <property type="entry name" value="PPR"/>
    <property type="match status" value="3"/>
</dbReference>
<dbReference type="InterPro" id="IPR032867">
    <property type="entry name" value="DYW_dom"/>
</dbReference>
<evidence type="ECO:0000259" key="3">
    <source>
        <dbReference type="Pfam" id="PF14432"/>
    </source>
</evidence>
<dbReference type="PANTHER" id="PTHR47926">
    <property type="entry name" value="PENTATRICOPEPTIDE REPEAT-CONTAINING PROTEIN"/>
    <property type="match status" value="1"/>
</dbReference>
<evidence type="ECO:0000313" key="4">
    <source>
        <dbReference type="EMBL" id="PKA54353.1"/>
    </source>
</evidence>
<dbReference type="InterPro" id="IPR046960">
    <property type="entry name" value="PPR_At4g14850-like_plant"/>
</dbReference>
<dbReference type="OrthoDB" id="1932290at2759"/>
<evidence type="ECO:0000256" key="1">
    <source>
        <dbReference type="ARBA" id="ARBA00022737"/>
    </source>
</evidence>
<dbReference type="InterPro" id="IPR011990">
    <property type="entry name" value="TPR-like_helical_dom_sf"/>
</dbReference>
<dbReference type="InterPro" id="IPR002885">
    <property type="entry name" value="PPR_rpt"/>
</dbReference>
<dbReference type="GO" id="GO:0016787">
    <property type="term" value="F:hydrolase activity"/>
    <property type="evidence" value="ECO:0007669"/>
    <property type="project" value="UniProtKB-KW"/>
</dbReference>
<keyword evidence="1" id="KW-0677">Repeat</keyword>
<gene>
    <name evidence="4" type="primary">PCMP-H63</name>
    <name evidence="4" type="ORF">AXF42_Ash000186</name>
</gene>
<evidence type="ECO:0000256" key="2">
    <source>
        <dbReference type="PROSITE-ProRule" id="PRU00708"/>
    </source>
</evidence>
<proteinExistence type="predicted"/>
<organism evidence="4 5">
    <name type="scientific">Apostasia shenzhenica</name>
    <dbReference type="NCBI Taxonomy" id="1088818"/>
    <lineage>
        <taxon>Eukaryota</taxon>
        <taxon>Viridiplantae</taxon>
        <taxon>Streptophyta</taxon>
        <taxon>Embryophyta</taxon>
        <taxon>Tracheophyta</taxon>
        <taxon>Spermatophyta</taxon>
        <taxon>Magnoliopsida</taxon>
        <taxon>Liliopsida</taxon>
        <taxon>Asparagales</taxon>
        <taxon>Orchidaceae</taxon>
        <taxon>Apostasioideae</taxon>
        <taxon>Apostasia</taxon>
    </lineage>
</organism>
<dbReference type="STRING" id="1088818.A0A2I0AFN6"/>
<name>A0A2I0AFN6_9ASPA</name>
<dbReference type="AlphaFoldDB" id="A0A2I0AFN6"/>
<dbReference type="Proteomes" id="UP000236161">
    <property type="component" value="Unassembled WGS sequence"/>
</dbReference>
<accession>A0A2I0AFN6</accession>
<feature type="domain" description="DYW" evidence="3">
    <location>
        <begin position="618"/>
        <end position="710"/>
    </location>
</feature>
<sequence>MLRRSASVVALRSVSFLANVGSSSLFPSISSFDENGRSTAFKASPFVSRGRLCTAVHSTECHFGEAEYSHSGAVGGAGLQAGIDQPDIYGRGNSDQQNFYLNRSETQGKLLGESYQRDAAHHRGGVGEASMQNTNAFSSSDSGQFLPNFTFHRENRAGNSHKENVLLPQLKVNIPGVDGKSHGEFYDAAGFRHQSNYVHENLTRNNFGYHGQFSKKSYTGLEGSTGQFHQSSHQNHTETYPGQIRHDMNMQNFNGRTDVHNGQYMGDAKIFQQNQFEYQHAPISFSEGCNSPLKILEQNSGVNRAHDNGESQTYKGTIEELCEFCNEGKVDDAVEVFSLMVKNGIVVDTPKCLQLLQLFEDTKYLEAVRSVHDHIIQNLKNVSVGVHNKIMDTYLKCGSVADAFKLFEKMPQRNLTSWDTMIMGLALAGFGEEAIDLFTQFKQLGMKPDAGIFDSVFNACTVVGAFDEGMQHYKSMIVDFDLSPTMENYSNVVHMLGSCGCLNEAFEFVETMPVEPTVDVWETLMNLCRVNGDKALGDRCADIIESLDSTKMTKQAKEGLLPVKDSDLKKNARKKSDSFELSNRFLHREYRAGERSHPDDDLVYEQIAGLLRQIKDAGYVPELKCVLHDIDQESKEEALLYHSERLALAFALMTTPARQTVRIMKNLRVCVDCHNVLKIISKLVGRLIIARDAKRFHHFQDGSCSCHDFW</sequence>